<gene>
    <name evidence="2" type="ORF">CFIO01_02801</name>
</gene>
<accession>A0A010R724</accession>
<dbReference type="OrthoDB" id="4832366at2759"/>
<organism evidence="2 3">
    <name type="scientific">Colletotrichum fioriniae PJ7</name>
    <dbReference type="NCBI Taxonomy" id="1445577"/>
    <lineage>
        <taxon>Eukaryota</taxon>
        <taxon>Fungi</taxon>
        <taxon>Dikarya</taxon>
        <taxon>Ascomycota</taxon>
        <taxon>Pezizomycotina</taxon>
        <taxon>Sordariomycetes</taxon>
        <taxon>Hypocreomycetidae</taxon>
        <taxon>Glomerellales</taxon>
        <taxon>Glomerellaceae</taxon>
        <taxon>Colletotrichum</taxon>
        <taxon>Colletotrichum acutatum species complex</taxon>
    </lineage>
</organism>
<evidence type="ECO:0000256" key="1">
    <source>
        <dbReference type="SAM" id="SignalP"/>
    </source>
</evidence>
<evidence type="ECO:0008006" key="4">
    <source>
        <dbReference type="Google" id="ProtNLM"/>
    </source>
</evidence>
<feature type="chain" id="PRO_5001455568" description="AA1-like domain-containing protein" evidence="1">
    <location>
        <begin position="22"/>
        <end position="119"/>
    </location>
</feature>
<evidence type="ECO:0000313" key="3">
    <source>
        <dbReference type="Proteomes" id="UP000020467"/>
    </source>
</evidence>
<keyword evidence="1" id="KW-0732">Signal</keyword>
<dbReference type="EMBL" id="JARH01001052">
    <property type="protein sequence ID" value="EXF73509.1"/>
    <property type="molecule type" value="Genomic_DNA"/>
</dbReference>
<sequence length="119" mass="12989">MHISTLSTLSLLLSLPLVAVAQSRCQSDVITTDKDKEHSVAVNFDSASKKYTATVPPGSMSLTIPALSITNNGGYKRLFCLASEPETPRVVSCFALEPKSTCALPDYYGVPYRLDTYRR</sequence>
<comment type="caution">
    <text evidence="2">The sequence shown here is derived from an EMBL/GenBank/DDBJ whole genome shotgun (WGS) entry which is preliminary data.</text>
</comment>
<dbReference type="Proteomes" id="UP000020467">
    <property type="component" value="Unassembled WGS sequence"/>
</dbReference>
<dbReference type="KEGG" id="cfj:CFIO01_02801"/>
<reference evidence="2 3" key="1">
    <citation type="submission" date="2014-02" db="EMBL/GenBank/DDBJ databases">
        <title>The genome sequence of Colletotrichum fioriniae PJ7.</title>
        <authorList>
            <person name="Baroncelli R."/>
            <person name="Thon M.R."/>
        </authorList>
    </citation>
    <scope>NUCLEOTIDE SEQUENCE [LARGE SCALE GENOMIC DNA]</scope>
    <source>
        <strain evidence="2 3">PJ7</strain>
    </source>
</reference>
<keyword evidence="3" id="KW-1185">Reference proteome</keyword>
<proteinExistence type="predicted"/>
<dbReference type="eggNOG" id="ENOG502T5JV">
    <property type="taxonomic scope" value="Eukaryota"/>
</dbReference>
<dbReference type="AlphaFoldDB" id="A0A010R724"/>
<dbReference type="HOGENOM" id="CLU_2061319_0_0_1"/>
<feature type="signal peptide" evidence="1">
    <location>
        <begin position="1"/>
        <end position="21"/>
    </location>
</feature>
<name>A0A010R724_9PEZI</name>
<protein>
    <recommendedName>
        <fullName evidence="4">AA1-like domain-containing protein</fullName>
    </recommendedName>
</protein>
<evidence type="ECO:0000313" key="2">
    <source>
        <dbReference type="EMBL" id="EXF73509.1"/>
    </source>
</evidence>